<name>A0ACB9K1A7_9ASTR</name>
<dbReference type="EMBL" id="CM042018">
    <property type="protein sequence ID" value="KAI3826016.1"/>
    <property type="molecule type" value="Genomic_DNA"/>
</dbReference>
<keyword evidence="2" id="KW-1185">Reference proteome</keyword>
<proteinExistence type="predicted"/>
<organism evidence="1 2">
    <name type="scientific">Smallanthus sonchifolius</name>
    <dbReference type="NCBI Taxonomy" id="185202"/>
    <lineage>
        <taxon>Eukaryota</taxon>
        <taxon>Viridiplantae</taxon>
        <taxon>Streptophyta</taxon>
        <taxon>Embryophyta</taxon>
        <taxon>Tracheophyta</taxon>
        <taxon>Spermatophyta</taxon>
        <taxon>Magnoliopsida</taxon>
        <taxon>eudicotyledons</taxon>
        <taxon>Gunneridae</taxon>
        <taxon>Pentapetalae</taxon>
        <taxon>asterids</taxon>
        <taxon>campanulids</taxon>
        <taxon>Asterales</taxon>
        <taxon>Asteraceae</taxon>
        <taxon>Asteroideae</taxon>
        <taxon>Heliantheae alliance</taxon>
        <taxon>Millerieae</taxon>
        <taxon>Smallanthus</taxon>
    </lineage>
</organism>
<gene>
    <name evidence="1" type="ORF">L1987_00057</name>
</gene>
<comment type="caution">
    <text evidence="1">The sequence shown here is derived from an EMBL/GenBank/DDBJ whole genome shotgun (WGS) entry which is preliminary data.</text>
</comment>
<evidence type="ECO:0000313" key="2">
    <source>
        <dbReference type="Proteomes" id="UP001056120"/>
    </source>
</evidence>
<sequence length="656" mass="75556">MLTSNENTKSPFEYGAFDFELPNLDCLGADFNVTDLLLIHDTQYIGEKERFFFLENYFRATSNRLRRSMATHTTVLVQQSQASTYNHPCGDLLDGGRRQDFLDIGVPLYTASIEGDLKAAKVILKGHGYLVRYSITERKETPLHVAAAGHSIKFVRYLVNMMSMVDLELQNEDGNTAFCIAAISGNVGMAKIMFEKNQTLPIFRGSENKMPLYLAAFHGNRDMVAFLYDQLSDKIGWTNDDMDGVLLKCIQADIFDVAQRILKENVELPQDKHASDVLQVLAQKRGSFYENRRFYFYMRFTSLAFLLVNNRNATPFLRLLWKRIMKRPKDVIDEILRGPMIEKDEMKIYPSRILFIAAKMNNTQFLVELIREYPDLIWKINDDGQTIFHISVSYRHRRVYRLLYEIGSMKNLITPITDQQGNNILHFAAMMPQKNGYEDWLTTPFQMFSEYLWYKEVKSILPPPYREVKNEAGQTPQELFIESHKDLVSEGMKSINDTINISMVVAALVCAIGFAVAYSIPGGFDEKDGSPVFIDDSYFMDFVLLDAISFLLSTTSVIFFLSIILSHRHRNMESLLRRWVTGQLLLLTSIFFLVVAFILSFFILYVNRGEKLTIYVFAYLIIASYVSVCLSLVINWGKAAYPNMSRLKQHVLYQKI</sequence>
<reference evidence="1 2" key="2">
    <citation type="journal article" date="2022" name="Mol. Ecol. Resour.">
        <title>The genomes of chicory, endive, great burdock and yacon provide insights into Asteraceae paleo-polyploidization history and plant inulin production.</title>
        <authorList>
            <person name="Fan W."/>
            <person name="Wang S."/>
            <person name="Wang H."/>
            <person name="Wang A."/>
            <person name="Jiang F."/>
            <person name="Liu H."/>
            <person name="Zhao H."/>
            <person name="Xu D."/>
            <person name="Zhang Y."/>
        </authorList>
    </citation>
    <scope>NUCLEOTIDE SEQUENCE [LARGE SCALE GENOMIC DNA]</scope>
    <source>
        <strain evidence="2">cv. Yunnan</strain>
        <tissue evidence="1">Leaves</tissue>
    </source>
</reference>
<reference evidence="2" key="1">
    <citation type="journal article" date="2022" name="Mol. Ecol. Resour.">
        <title>The genomes of chicory, endive, great burdock and yacon provide insights into Asteraceae palaeo-polyploidization history and plant inulin production.</title>
        <authorList>
            <person name="Fan W."/>
            <person name="Wang S."/>
            <person name="Wang H."/>
            <person name="Wang A."/>
            <person name="Jiang F."/>
            <person name="Liu H."/>
            <person name="Zhao H."/>
            <person name="Xu D."/>
            <person name="Zhang Y."/>
        </authorList>
    </citation>
    <scope>NUCLEOTIDE SEQUENCE [LARGE SCALE GENOMIC DNA]</scope>
    <source>
        <strain evidence="2">cv. Yunnan</strain>
    </source>
</reference>
<protein>
    <submittedName>
        <fullName evidence="1">Uncharacterized protein</fullName>
    </submittedName>
</protein>
<evidence type="ECO:0000313" key="1">
    <source>
        <dbReference type="EMBL" id="KAI3826016.1"/>
    </source>
</evidence>
<dbReference type="Proteomes" id="UP001056120">
    <property type="component" value="Linkage Group LG01"/>
</dbReference>
<accession>A0ACB9K1A7</accession>